<dbReference type="InterPro" id="IPR012677">
    <property type="entry name" value="Nucleotide-bd_a/b_plait_sf"/>
</dbReference>
<sequence length="239" mass="25861">MPYTVTVTEFSPATSEQQLHDFFSFCGKIEAIELKEKVALIHFEKPQSANTALMLNGGTLDGAHLSVHSDVEHPDADDHDVSADIGQHDKPRAGIAAEYLAKGYVLSDNVLQRAIELDSKNGISKRFLAFLQSLDHNVGARVAGEGHTLSEHVTTKTQPVVSDAVTRAKTFDEQKGITKTASSYYASAINSPFGQKVFAFYSSTSKQVVDIHEEARRIADAQKPTPPPATTTAPPPTTV</sequence>
<dbReference type="PANTHER" id="PTHR32343">
    <property type="entry name" value="SERINE/ARGININE-RICH SPLICING FACTOR"/>
    <property type="match status" value="1"/>
</dbReference>
<gene>
    <name evidence="4" type="ORF">EXIGLDRAFT_760746</name>
</gene>
<proteinExistence type="predicted"/>
<dbReference type="AlphaFoldDB" id="A0A165P242"/>
<dbReference type="Proteomes" id="UP000077266">
    <property type="component" value="Unassembled WGS sequence"/>
</dbReference>
<evidence type="ECO:0000256" key="1">
    <source>
        <dbReference type="PROSITE-ProRule" id="PRU00176"/>
    </source>
</evidence>
<organism evidence="4 5">
    <name type="scientific">Exidia glandulosa HHB12029</name>
    <dbReference type="NCBI Taxonomy" id="1314781"/>
    <lineage>
        <taxon>Eukaryota</taxon>
        <taxon>Fungi</taxon>
        <taxon>Dikarya</taxon>
        <taxon>Basidiomycota</taxon>
        <taxon>Agaricomycotina</taxon>
        <taxon>Agaricomycetes</taxon>
        <taxon>Auriculariales</taxon>
        <taxon>Exidiaceae</taxon>
        <taxon>Exidia</taxon>
    </lineage>
</organism>
<dbReference type="InterPro" id="IPR035979">
    <property type="entry name" value="RBD_domain_sf"/>
</dbReference>
<accession>A0A165P242</accession>
<evidence type="ECO:0000313" key="5">
    <source>
        <dbReference type="Proteomes" id="UP000077266"/>
    </source>
</evidence>
<dbReference type="InterPro" id="IPR000504">
    <property type="entry name" value="RRM_dom"/>
</dbReference>
<feature type="compositionally biased region" description="Pro residues" evidence="2">
    <location>
        <begin position="224"/>
        <end position="239"/>
    </location>
</feature>
<keyword evidence="5" id="KW-1185">Reference proteome</keyword>
<dbReference type="PANTHER" id="PTHR32343:SF10">
    <property type="entry name" value="RNA-BINDING REGION RNP-1 DOMAIN-CONTAINING PROTEIN"/>
    <property type="match status" value="1"/>
</dbReference>
<dbReference type="Pfam" id="PF00076">
    <property type="entry name" value="RRM_1"/>
    <property type="match status" value="1"/>
</dbReference>
<reference evidence="4 5" key="1">
    <citation type="journal article" date="2016" name="Mol. Biol. Evol.">
        <title>Comparative Genomics of Early-Diverging Mushroom-Forming Fungi Provides Insights into the Origins of Lignocellulose Decay Capabilities.</title>
        <authorList>
            <person name="Nagy L.G."/>
            <person name="Riley R."/>
            <person name="Tritt A."/>
            <person name="Adam C."/>
            <person name="Daum C."/>
            <person name="Floudas D."/>
            <person name="Sun H."/>
            <person name="Yadav J.S."/>
            <person name="Pangilinan J."/>
            <person name="Larsson K.H."/>
            <person name="Matsuura K."/>
            <person name="Barry K."/>
            <person name="Labutti K."/>
            <person name="Kuo R."/>
            <person name="Ohm R.A."/>
            <person name="Bhattacharya S.S."/>
            <person name="Shirouzu T."/>
            <person name="Yoshinaga Y."/>
            <person name="Martin F.M."/>
            <person name="Grigoriev I.V."/>
            <person name="Hibbett D.S."/>
        </authorList>
    </citation>
    <scope>NUCLEOTIDE SEQUENCE [LARGE SCALE GENOMIC DNA]</scope>
    <source>
        <strain evidence="4 5">HHB12029</strain>
    </source>
</reference>
<dbReference type="OrthoDB" id="7763451at2759"/>
<dbReference type="SUPFAM" id="SSF54928">
    <property type="entry name" value="RNA-binding domain, RBD"/>
    <property type="match status" value="1"/>
</dbReference>
<dbReference type="GO" id="GO:0003723">
    <property type="term" value="F:RNA binding"/>
    <property type="evidence" value="ECO:0007669"/>
    <property type="project" value="UniProtKB-UniRule"/>
</dbReference>
<feature type="region of interest" description="Disordered" evidence="2">
    <location>
        <begin position="218"/>
        <end position="239"/>
    </location>
</feature>
<keyword evidence="1" id="KW-0694">RNA-binding</keyword>
<protein>
    <recommendedName>
        <fullName evidence="3">RRM domain-containing protein</fullName>
    </recommendedName>
</protein>
<evidence type="ECO:0000256" key="2">
    <source>
        <dbReference type="SAM" id="MobiDB-lite"/>
    </source>
</evidence>
<name>A0A165P242_EXIGL</name>
<dbReference type="InParanoid" id="A0A165P242"/>
<dbReference type="Gene3D" id="3.30.70.330">
    <property type="match status" value="1"/>
</dbReference>
<evidence type="ECO:0000313" key="4">
    <source>
        <dbReference type="EMBL" id="KZW01533.1"/>
    </source>
</evidence>
<dbReference type="FunCoup" id="A0A165P242">
    <property type="interactions" value="89"/>
</dbReference>
<dbReference type="PROSITE" id="PS50102">
    <property type="entry name" value="RRM"/>
    <property type="match status" value="1"/>
</dbReference>
<dbReference type="EMBL" id="KV425893">
    <property type="protein sequence ID" value="KZW01533.1"/>
    <property type="molecule type" value="Genomic_DNA"/>
</dbReference>
<feature type="domain" description="RRM" evidence="3">
    <location>
        <begin position="3"/>
        <end position="72"/>
    </location>
</feature>
<dbReference type="STRING" id="1314781.A0A165P242"/>
<evidence type="ECO:0000259" key="3">
    <source>
        <dbReference type="PROSITE" id="PS50102"/>
    </source>
</evidence>
<dbReference type="SMART" id="SM00360">
    <property type="entry name" value="RRM"/>
    <property type="match status" value="1"/>
</dbReference>